<evidence type="ECO:0000313" key="7">
    <source>
        <dbReference type="EMBL" id="SEN48537.1"/>
    </source>
</evidence>
<dbReference type="PANTHER" id="PTHR11931">
    <property type="entry name" value="PHOSPHOGLYCERATE MUTASE"/>
    <property type="match status" value="1"/>
</dbReference>
<proteinExistence type="inferred from homology"/>
<keyword evidence="8" id="KW-1185">Reference proteome</keyword>
<evidence type="ECO:0000256" key="4">
    <source>
        <dbReference type="ARBA" id="ARBA00023235"/>
    </source>
</evidence>
<accession>A0A1H8GYF5</accession>
<dbReference type="InterPro" id="IPR005952">
    <property type="entry name" value="Phosphogly_mut1"/>
</dbReference>
<dbReference type="Pfam" id="PF00300">
    <property type="entry name" value="His_Phos_1"/>
    <property type="match status" value="1"/>
</dbReference>
<evidence type="ECO:0000256" key="5">
    <source>
        <dbReference type="PIRSR" id="PIRSR613078-1"/>
    </source>
</evidence>
<keyword evidence="4" id="KW-0413">Isomerase</keyword>
<dbReference type="CDD" id="cd07067">
    <property type="entry name" value="HP_PGM_like"/>
    <property type="match status" value="1"/>
</dbReference>
<feature type="active site" description="Tele-phosphohistidine intermediate" evidence="5">
    <location>
        <position position="9"/>
    </location>
</feature>
<name>A0A1H8GYF5_9FIRM</name>
<gene>
    <name evidence="7" type="ORF">SAMN05216454_104139</name>
</gene>
<dbReference type="GO" id="GO:0004619">
    <property type="term" value="F:phosphoglycerate mutase activity"/>
    <property type="evidence" value="ECO:0007669"/>
    <property type="project" value="UniProtKB-EC"/>
</dbReference>
<dbReference type="EC" id="5.4.2.11" evidence="2"/>
<dbReference type="RefSeq" id="WP_091974938.1">
    <property type="nucleotide sequence ID" value="NZ_CAUWDX010000021.1"/>
</dbReference>
<evidence type="ECO:0000256" key="3">
    <source>
        <dbReference type="ARBA" id="ARBA00023152"/>
    </source>
</evidence>
<dbReference type="Gene3D" id="3.40.50.1240">
    <property type="entry name" value="Phosphoglycerate mutase-like"/>
    <property type="match status" value="1"/>
</dbReference>
<reference evidence="7 8" key="1">
    <citation type="submission" date="2016-10" db="EMBL/GenBank/DDBJ databases">
        <authorList>
            <person name="de Groot N.N."/>
        </authorList>
    </citation>
    <scope>NUCLEOTIDE SEQUENCE [LARGE SCALE GENOMIC DNA]</scope>
    <source>
        <strain evidence="7 8">Calf135</strain>
    </source>
</reference>
<dbReference type="STRING" id="215200.SAMN05216454_104139"/>
<dbReference type="AlphaFoldDB" id="A0A1H8GYF5"/>
<dbReference type="SUPFAM" id="SSF53254">
    <property type="entry name" value="Phosphoglycerate mutase-like"/>
    <property type="match status" value="1"/>
</dbReference>
<evidence type="ECO:0000313" key="8">
    <source>
        <dbReference type="Proteomes" id="UP000199512"/>
    </source>
</evidence>
<feature type="active site" description="Proton donor/acceptor" evidence="5">
    <location>
        <position position="83"/>
    </location>
</feature>
<dbReference type="OrthoDB" id="7925971at2"/>
<comment type="similarity">
    <text evidence="1">Belongs to the phosphoglycerate mutase family. BPG-dependent PGAM subfamily.</text>
</comment>
<organism evidence="7 8">
    <name type="scientific">Peptostreptococcus russellii</name>
    <dbReference type="NCBI Taxonomy" id="215200"/>
    <lineage>
        <taxon>Bacteria</taxon>
        <taxon>Bacillati</taxon>
        <taxon>Bacillota</taxon>
        <taxon>Clostridia</taxon>
        <taxon>Peptostreptococcales</taxon>
        <taxon>Peptostreptococcaceae</taxon>
        <taxon>Peptostreptococcus</taxon>
    </lineage>
</organism>
<evidence type="ECO:0000256" key="6">
    <source>
        <dbReference type="PIRSR" id="PIRSR613078-2"/>
    </source>
</evidence>
<dbReference type="Proteomes" id="UP000199512">
    <property type="component" value="Unassembled WGS sequence"/>
</dbReference>
<feature type="binding site" evidence="6">
    <location>
        <position position="59"/>
    </location>
    <ligand>
        <name>substrate</name>
    </ligand>
</feature>
<dbReference type="InterPro" id="IPR013078">
    <property type="entry name" value="His_Pase_superF_clade-1"/>
</dbReference>
<evidence type="ECO:0000256" key="1">
    <source>
        <dbReference type="ARBA" id="ARBA00006717"/>
    </source>
</evidence>
<protein>
    <recommendedName>
        <fullName evidence="2">phosphoglycerate mutase (2,3-diphosphoglycerate-dependent)</fullName>
        <ecNumber evidence="2">5.4.2.11</ecNumber>
    </recommendedName>
</protein>
<keyword evidence="3" id="KW-0324">Glycolysis</keyword>
<dbReference type="SMART" id="SM00855">
    <property type="entry name" value="PGAM"/>
    <property type="match status" value="1"/>
</dbReference>
<dbReference type="EMBL" id="FODF01000004">
    <property type="protein sequence ID" value="SEN48537.1"/>
    <property type="molecule type" value="Genomic_DNA"/>
</dbReference>
<dbReference type="InterPro" id="IPR029033">
    <property type="entry name" value="His_PPase_superfam"/>
</dbReference>
<evidence type="ECO:0000256" key="2">
    <source>
        <dbReference type="ARBA" id="ARBA00012028"/>
    </source>
</evidence>
<sequence length="218" mass="25828">MKKLYLIRHAHTKDNELKRYSGYSDTELSQTGKEQAHELSEFLKKNVNVDKIYVSKLKRTEDTIYEYAKEKEIEVKKIEALNEMNFGDFDGLTLEEIENKYPKDYAEFMRGKAMFRFPNGENIEECYNRNIDAFKKIFSESGQDEEVMICGHMGTVRNILSYLLVDSYDLHWKIKIENATISVVEFLEDYPIVKTMGYVPYDFSLLRPHTTKRLRKER</sequence>
<dbReference type="GO" id="GO:0006096">
    <property type="term" value="P:glycolytic process"/>
    <property type="evidence" value="ECO:0007669"/>
    <property type="project" value="UniProtKB-KW"/>
</dbReference>
<feature type="binding site" evidence="6">
    <location>
        <begin position="8"/>
        <end position="15"/>
    </location>
    <ligand>
        <name>substrate</name>
    </ligand>
</feature>